<evidence type="ECO:0000313" key="2">
    <source>
        <dbReference type="EMBL" id="CAJ1389450.1"/>
    </source>
</evidence>
<evidence type="ECO:0000313" key="3">
    <source>
        <dbReference type="Proteomes" id="UP001178507"/>
    </source>
</evidence>
<accession>A0AA36N3P5</accession>
<keyword evidence="1" id="KW-1133">Transmembrane helix</keyword>
<organism evidence="2 3">
    <name type="scientific">Effrenium voratum</name>
    <dbReference type="NCBI Taxonomy" id="2562239"/>
    <lineage>
        <taxon>Eukaryota</taxon>
        <taxon>Sar</taxon>
        <taxon>Alveolata</taxon>
        <taxon>Dinophyceae</taxon>
        <taxon>Suessiales</taxon>
        <taxon>Symbiodiniaceae</taxon>
        <taxon>Effrenium</taxon>
    </lineage>
</organism>
<feature type="transmembrane region" description="Helical" evidence="1">
    <location>
        <begin position="255"/>
        <end position="277"/>
    </location>
</feature>
<gene>
    <name evidence="2" type="ORF">EVOR1521_LOCUS15064</name>
</gene>
<protein>
    <submittedName>
        <fullName evidence="2">Uncharacterized protein</fullName>
    </submittedName>
</protein>
<feature type="transmembrane region" description="Helical" evidence="1">
    <location>
        <begin position="218"/>
        <end position="243"/>
    </location>
</feature>
<dbReference type="Proteomes" id="UP001178507">
    <property type="component" value="Unassembled WGS sequence"/>
</dbReference>
<comment type="caution">
    <text evidence="2">The sequence shown here is derived from an EMBL/GenBank/DDBJ whole genome shotgun (WGS) entry which is preliminary data.</text>
</comment>
<dbReference type="AlphaFoldDB" id="A0AA36N3P5"/>
<name>A0AA36N3P5_9DINO</name>
<reference evidence="2" key="1">
    <citation type="submission" date="2023-08" db="EMBL/GenBank/DDBJ databases">
        <authorList>
            <person name="Chen Y."/>
            <person name="Shah S."/>
            <person name="Dougan E. K."/>
            <person name="Thang M."/>
            <person name="Chan C."/>
        </authorList>
    </citation>
    <scope>NUCLEOTIDE SEQUENCE</scope>
</reference>
<keyword evidence="1" id="KW-0812">Transmembrane</keyword>
<dbReference type="EMBL" id="CAUJNA010001879">
    <property type="protein sequence ID" value="CAJ1389450.1"/>
    <property type="molecule type" value="Genomic_DNA"/>
</dbReference>
<keyword evidence="3" id="KW-1185">Reference proteome</keyword>
<sequence length="383" mass="42574">MEKGRRCHTRRGKVLGLVLLGAALRGAALRGSCLSLPAEAYSAGPPQVLAGAHYFATAYDVDRKDALKFLQGLWRNFGASDAARSMGFSELLLQQVADELNQKFREDRQMFLQGLGPFAFVGRMICWDYVIDTEVLRHGLYDLCPPEEQWVRVLGLDLGWALGKLSNMGAGGICRARMQLAALRNLVYGTADLEEQQKVPWWWHKVPWVWHIMKSTQVFLILLCILSVVLPVPLLLVYMIMVGPSLSALKWLPRYRLPLTTLGALLACGTHAISGHIPHVYDHFKRSLSLYLTLAASIVYPALARLVNLSGFMSQVWQLGGLLLKGNTGVLKRLVQILLQLGCGAVVVSKLDAWARTMNARVPFLEAQLHLKLCQVQLLPSPD</sequence>
<keyword evidence="1" id="KW-0472">Membrane</keyword>
<evidence type="ECO:0000256" key="1">
    <source>
        <dbReference type="SAM" id="Phobius"/>
    </source>
</evidence>
<feature type="transmembrane region" description="Helical" evidence="1">
    <location>
        <begin position="289"/>
        <end position="307"/>
    </location>
</feature>
<proteinExistence type="predicted"/>